<gene>
    <name evidence="1" type="ORF">SR858_17580</name>
</gene>
<name>A0ABZ0XTX9_9BURK</name>
<protein>
    <submittedName>
        <fullName evidence="1">Uncharacterized protein</fullName>
    </submittedName>
</protein>
<dbReference type="Proteomes" id="UP001326110">
    <property type="component" value="Chromosome"/>
</dbReference>
<dbReference type="RefSeq" id="WP_154819726.1">
    <property type="nucleotide sequence ID" value="NZ_CP140152.1"/>
</dbReference>
<sequence length="61" mass="6906">MACSIAAALAEKKTRIRTTYLPQEQISAKFTYFYAVDAGLLGWAGQLSDKYNENHYQQSKD</sequence>
<organism evidence="1 2">
    <name type="scientific">Duganella zoogloeoides</name>
    <dbReference type="NCBI Taxonomy" id="75659"/>
    <lineage>
        <taxon>Bacteria</taxon>
        <taxon>Pseudomonadati</taxon>
        <taxon>Pseudomonadota</taxon>
        <taxon>Betaproteobacteria</taxon>
        <taxon>Burkholderiales</taxon>
        <taxon>Oxalobacteraceae</taxon>
        <taxon>Telluria group</taxon>
        <taxon>Duganella</taxon>
    </lineage>
</organism>
<proteinExistence type="predicted"/>
<evidence type="ECO:0000313" key="1">
    <source>
        <dbReference type="EMBL" id="WQH02869.1"/>
    </source>
</evidence>
<keyword evidence="2" id="KW-1185">Reference proteome</keyword>
<reference evidence="1 2" key="1">
    <citation type="submission" date="2023-11" db="EMBL/GenBank/DDBJ databases">
        <title>MicrobeMod: A computational toolkit for identifying prokaryotic methylation and restriction-modification with nanopore sequencing.</title>
        <authorList>
            <person name="Crits-Christoph A."/>
            <person name="Kang S.C."/>
            <person name="Lee H."/>
            <person name="Ostrov N."/>
        </authorList>
    </citation>
    <scope>NUCLEOTIDE SEQUENCE [LARGE SCALE GENOMIC DNA]</scope>
    <source>
        <strain evidence="1 2">ATCC 25935</strain>
    </source>
</reference>
<accession>A0ABZ0XTX9</accession>
<dbReference type="EMBL" id="CP140152">
    <property type="protein sequence ID" value="WQH02869.1"/>
    <property type="molecule type" value="Genomic_DNA"/>
</dbReference>
<evidence type="ECO:0000313" key="2">
    <source>
        <dbReference type="Proteomes" id="UP001326110"/>
    </source>
</evidence>
<dbReference type="GeneID" id="43166951"/>